<dbReference type="EMBL" id="QRUK01000009">
    <property type="protein sequence ID" value="RGR59272.1"/>
    <property type="molecule type" value="Genomic_DNA"/>
</dbReference>
<evidence type="ECO:0000313" key="13">
    <source>
        <dbReference type="EMBL" id="RHA01711.1"/>
    </source>
</evidence>
<dbReference type="RefSeq" id="WP_117650128.1">
    <property type="nucleotide sequence ID" value="NZ_JAAIOE010000005.1"/>
</dbReference>
<evidence type="ECO:0000313" key="20">
    <source>
        <dbReference type="Proteomes" id="UP000285652"/>
    </source>
</evidence>
<evidence type="ECO:0000313" key="10">
    <source>
        <dbReference type="EMBL" id="RGR59272.1"/>
    </source>
</evidence>
<evidence type="ECO:0000313" key="18">
    <source>
        <dbReference type="Proteomes" id="UP000283652"/>
    </source>
</evidence>
<feature type="transmembrane region" description="Helical" evidence="8">
    <location>
        <begin position="448"/>
        <end position="469"/>
    </location>
</feature>
<dbReference type="GO" id="GO:0007035">
    <property type="term" value="P:vacuolar acidification"/>
    <property type="evidence" value="ECO:0007669"/>
    <property type="project" value="TreeGrafter"/>
</dbReference>
<dbReference type="EMBL" id="QRWH01000003">
    <property type="protein sequence ID" value="RGT10780.1"/>
    <property type="molecule type" value="Genomic_DNA"/>
</dbReference>
<evidence type="ECO:0000256" key="2">
    <source>
        <dbReference type="ARBA" id="ARBA00009904"/>
    </source>
</evidence>
<dbReference type="PANTHER" id="PTHR11629">
    <property type="entry name" value="VACUOLAR PROTON ATPASES"/>
    <property type="match status" value="1"/>
</dbReference>
<evidence type="ECO:0000313" key="14">
    <source>
        <dbReference type="EMBL" id="RHN15233.1"/>
    </source>
</evidence>
<keyword evidence="5 8" id="KW-1133">Transmembrane helix</keyword>
<dbReference type="EMBL" id="QRQQ01000009">
    <property type="protein sequence ID" value="RHN15233.1"/>
    <property type="molecule type" value="Genomic_DNA"/>
</dbReference>
<dbReference type="InterPro" id="IPR002490">
    <property type="entry name" value="V-ATPase_116kDa_su"/>
</dbReference>
<protein>
    <recommendedName>
        <fullName evidence="21">V-type ATP synthase subunit I</fullName>
    </recommendedName>
</protein>
<reference evidence="15 16" key="1">
    <citation type="submission" date="2018-08" db="EMBL/GenBank/DDBJ databases">
        <title>A genome reference for cultivated species of the human gut microbiota.</title>
        <authorList>
            <person name="Zou Y."/>
            <person name="Xue W."/>
            <person name="Luo G."/>
        </authorList>
    </citation>
    <scope>NUCLEOTIDE SEQUENCE [LARGE SCALE GENOMIC DNA]</scope>
    <source>
        <strain evidence="12 16">AF12-11</strain>
        <strain evidence="11 17">AF19-4AC</strain>
        <strain evidence="10 18">AF25-11</strain>
        <strain evidence="14 20">AF31-13BH</strain>
        <strain evidence="13 19">AM46-16</strain>
        <strain evidence="9 15">TF11-11</strain>
    </source>
</reference>
<evidence type="ECO:0000256" key="3">
    <source>
        <dbReference type="ARBA" id="ARBA00022448"/>
    </source>
</evidence>
<organism evidence="12 16">
    <name type="scientific">Dorea formicigenerans</name>
    <dbReference type="NCBI Taxonomy" id="39486"/>
    <lineage>
        <taxon>Bacteria</taxon>
        <taxon>Bacillati</taxon>
        <taxon>Bacillota</taxon>
        <taxon>Clostridia</taxon>
        <taxon>Lachnospirales</taxon>
        <taxon>Lachnospiraceae</taxon>
        <taxon>Dorea</taxon>
    </lineage>
</organism>
<evidence type="ECO:0000313" key="9">
    <source>
        <dbReference type="EMBL" id="RGK46923.1"/>
    </source>
</evidence>
<dbReference type="PANTHER" id="PTHR11629:SF63">
    <property type="entry name" value="V-TYPE PROTON ATPASE SUBUNIT A"/>
    <property type="match status" value="1"/>
</dbReference>
<feature type="transmembrane region" description="Helical" evidence="8">
    <location>
        <begin position="557"/>
        <end position="582"/>
    </location>
</feature>
<dbReference type="EMBL" id="QSAJ01000015">
    <property type="protein sequence ID" value="RGW53813.1"/>
    <property type="molecule type" value="Genomic_DNA"/>
</dbReference>
<dbReference type="Proteomes" id="UP000285652">
    <property type="component" value="Unassembled WGS sequence"/>
</dbReference>
<evidence type="ECO:0000256" key="6">
    <source>
        <dbReference type="ARBA" id="ARBA00023065"/>
    </source>
</evidence>
<feature type="transmembrane region" description="Helical" evidence="8">
    <location>
        <begin position="314"/>
        <end position="346"/>
    </location>
</feature>
<keyword evidence="7 8" id="KW-0472">Membrane</keyword>
<evidence type="ECO:0000313" key="17">
    <source>
        <dbReference type="Proteomes" id="UP000283630"/>
    </source>
</evidence>
<comment type="similarity">
    <text evidence="2">Belongs to the V-ATPase 116 kDa subunit family.</text>
</comment>
<dbReference type="EMBL" id="QSEW01000002">
    <property type="protein sequence ID" value="RHA01711.1"/>
    <property type="molecule type" value="Genomic_DNA"/>
</dbReference>
<evidence type="ECO:0000313" key="11">
    <source>
        <dbReference type="EMBL" id="RGT10780.1"/>
    </source>
</evidence>
<evidence type="ECO:0000313" key="19">
    <source>
        <dbReference type="Proteomes" id="UP000284962"/>
    </source>
</evidence>
<evidence type="ECO:0000313" key="12">
    <source>
        <dbReference type="EMBL" id="RGW53813.1"/>
    </source>
</evidence>
<evidence type="ECO:0000256" key="4">
    <source>
        <dbReference type="ARBA" id="ARBA00022692"/>
    </source>
</evidence>
<dbReference type="Proteomes" id="UP000283630">
    <property type="component" value="Unassembled WGS sequence"/>
</dbReference>
<dbReference type="GO" id="GO:0046961">
    <property type="term" value="F:proton-transporting ATPase activity, rotational mechanism"/>
    <property type="evidence" value="ECO:0007669"/>
    <property type="project" value="InterPro"/>
</dbReference>
<keyword evidence="3" id="KW-0813">Transport</keyword>
<keyword evidence="6" id="KW-0406">Ion transport</keyword>
<evidence type="ECO:0000313" key="16">
    <source>
        <dbReference type="Proteomes" id="UP000266376"/>
    </source>
</evidence>
<sequence length="616" mass="67637">MIEKMKMVYVVSSVSKKDEMLDGLRDLGLLHLAEKKSPARAASERFTTLSKTAGVLLDYAPDKKSKGKEEAPILSDEQFEEMYQGVLAALDKKSALSQEMSAAGAEIERVKAWGDFAPAELKELKEAGYDLHFYRLAKNEFEMAEQDPEVKMIRLATIDKMDTVAVIGALPATIPAAEFAIPEKGISELTKEIEECQRQNAECDEILKKAAVYDASFQAQMLKAQNEENYSSASETAESDEDFVWISGYLPEEDLSKFKEAASVNKWAWAQEDVAEDDDQVPTKVKYGKVSGLIQPVFDILGILPGYRESDISLWFFLFFTLFFAMIIGDAGYGMLILIGTIVFAVKTKGEKKYSNIVYLLFVLSIATVIWGAITGTWFGMESAMNVPFLKALVIPSFANYPDYFGVTALAQQNMIMKFSFSVGAIQMALGSLISIKKKIAEKNLSWVADLGWLVAIVAMYLLSLYLVIGESINITPVFAMIGVAFLLVVLFGAMSPDRTFAQGLKAGLADAFTVFLNTISCFGNVMSYIRLFAVGMAGLAISQSFNGIAAGFHGPLIILAVVVVLIGHGLNIIMCFLSVVVHGVRLNVLEFSGQAGLEWTGIAYEPFKVNDKIIK</sequence>
<feature type="transmembrane region" description="Helical" evidence="8">
    <location>
        <begin position="358"/>
        <end position="381"/>
    </location>
</feature>
<keyword evidence="4 8" id="KW-0812">Transmembrane</keyword>
<evidence type="ECO:0000256" key="7">
    <source>
        <dbReference type="ARBA" id="ARBA00023136"/>
    </source>
</evidence>
<dbReference type="EMBL" id="QSQQ01000013">
    <property type="protein sequence ID" value="RGK46923.1"/>
    <property type="molecule type" value="Genomic_DNA"/>
</dbReference>
<dbReference type="GO" id="GO:0033179">
    <property type="term" value="C:proton-transporting V-type ATPase, V0 domain"/>
    <property type="evidence" value="ECO:0007669"/>
    <property type="project" value="InterPro"/>
</dbReference>
<evidence type="ECO:0000256" key="1">
    <source>
        <dbReference type="ARBA" id="ARBA00004141"/>
    </source>
</evidence>
<evidence type="ECO:0000313" key="15">
    <source>
        <dbReference type="Proteomes" id="UP000261208"/>
    </source>
</evidence>
<dbReference type="GO" id="GO:0016471">
    <property type="term" value="C:vacuolar proton-transporting V-type ATPase complex"/>
    <property type="evidence" value="ECO:0007669"/>
    <property type="project" value="TreeGrafter"/>
</dbReference>
<dbReference type="GO" id="GO:0051117">
    <property type="term" value="F:ATPase binding"/>
    <property type="evidence" value="ECO:0007669"/>
    <property type="project" value="TreeGrafter"/>
</dbReference>
<dbReference type="Proteomes" id="UP000283652">
    <property type="component" value="Unassembled WGS sequence"/>
</dbReference>
<comment type="subcellular location">
    <subcellularLocation>
        <location evidence="1">Membrane</location>
        <topology evidence="1">Multi-pass membrane protein</topology>
    </subcellularLocation>
</comment>
<evidence type="ECO:0000256" key="5">
    <source>
        <dbReference type="ARBA" id="ARBA00022989"/>
    </source>
</evidence>
<feature type="transmembrane region" description="Helical" evidence="8">
    <location>
        <begin position="415"/>
        <end position="436"/>
    </location>
</feature>
<dbReference type="Proteomes" id="UP000266376">
    <property type="component" value="Unassembled WGS sequence"/>
</dbReference>
<accession>A0A395XKX4</accession>
<dbReference type="Proteomes" id="UP000261208">
    <property type="component" value="Unassembled WGS sequence"/>
</dbReference>
<name>A0A395XKX4_9FIRM</name>
<feature type="transmembrane region" description="Helical" evidence="8">
    <location>
        <begin position="475"/>
        <end position="495"/>
    </location>
</feature>
<evidence type="ECO:0008006" key="21">
    <source>
        <dbReference type="Google" id="ProtNLM"/>
    </source>
</evidence>
<evidence type="ECO:0000256" key="8">
    <source>
        <dbReference type="SAM" id="Phobius"/>
    </source>
</evidence>
<gene>
    <name evidence="13" type="ORF">DW957_02695</name>
    <name evidence="12" type="ORF">DWV67_07635</name>
    <name evidence="11" type="ORF">DWX53_05020</name>
    <name evidence="10" type="ORF">DWY33_06930</name>
    <name evidence="14" type="ORF">DWZ24_10935</name>
    <name evidence="9" type="ORF">DXD10_10565</name>
</gene>
<comment type="caution">
    <text evidence="12">The sequence shown here is derived from an EMBL/GenBank/DDBJ whole genome shotgun (WGS) entry which is preliminary data.</text>
</comment>
<proteinExistence type="inferred from homology"/>
<dbReference type="AlphaFoldDB" id="A0A395XKX4"/>
<dbReference type="Proteomes" id="UP000284962">
    <property type="component" value="Unassembled WGS sequence"/>
</dbReference>